<dbReference type="Proteomes" id="UP000002071">
    <property type="component" value="Chromosome"/>
</dbReference>
<organism evidence="3 4">
    <name type="scientific">Halorhabdus utahensis (strain DSM 12940 / JCM 11049 / AX-2)</name>
    <dbReference type="NCBI Taxonomy" id="519442"/>
    <lineage>
        <taxon>Archaea</taxon>
        <taxon>Methanobacteriati</taxon>
        <taxon>Methanobacteriota</taxon>
        <taxon>Stenosarchaea group</taxon>
        <taxon>Halobacteria</taxon>
        <taxon>Halobacteriales</taxon>
        <taxon>Haloarculaceae</taxon>
        <taxon>Halorhabdus</taxon>
    </lineage>
</organism>
<dbReference type="KEGG" id="hut:Huta_1148"/>
<evidence type="ECO:0000256" key="1">
    <source>
        <dbReference type="SAM" id="Phobius"/>
    </source>
</evidence>
<sequence>MVDIAEVALGLGLTLAGVASIVGARSIADLSEQLDAIGSTHSAAETEAAPWKVSMYRYSGAFIVFLGLLFVLAGLGL</sequence>
<dbReference type="STRING" id="519442.Huta_1148"/>
<protein>
    <recommendedName>
        <fullName evidence="2">DUF6199 domain-containing protein</fullName>
    </recommendedName>
</protein>
<dbReference type="Pfam" id="PF19701">
    <property type="entry name" value="DUF6199"/>
    <property type="match status" value="1"/>
</dbReference>
<accession>C7NMB6</accession>
<dbReference type="OrthoDB" id="242417at2157"/>
<dbReference type="RefSeq" id="WP_015788899.1">
    <property type="nucleotide sequence ID" value="NC_013158.1"/>
</dbReference>
<reference evidence="3 4" key="1">
    <citation type="journal article" date="2009" name="Stand. Genomic Sci.">
        <title>Complete genome sequence of Halorhabdus utahensis type strain (AX-2).</title>
        <authorList>
            <person name="Anderson I."/>
            <person name="Tindall B.J."/>
            <person name="Pomrenke H."/>
            <person name="Goker M."/>
            <person name="Lapidus A."/>
            <person name="Nolan M."/>
            <person name="Copeland A."/>
            <person name="Glavina Del Rio T."/>
            <person name="Chen F."/>
            <person name="Tice H."/>
            <person name="Cheng J.F."/>
            <person name="Lucas S."/>
            <person name="Chertkov O."/>
            <person name="Bruce D."/>
            <person name="Brettin T."/>
            <person name="Detter J.C."/>
            <person name="Han C."/>
            <person name="Goodwin L."/>
            <person name="Land M."/>
            <person name="Hauser L."/>
            <person name="Chang Y.J."/>
            <person name="Jeffries C.D."/>
            <person name="Pitluck S."/>
            <person name="Pati A."/>
            <person name="Mavromatis K."/>
            <person name="Ivanova N."/>
            <person name="Ovchinnikova G."/>
            <person name="Chen A."/>
            <person name="Palaniappan K."/>
            <person name="Chain P."/>
            <person name="Rohde M."/>
            <person name="Bristow J."/>
            <person name="Eisen J.A."/>
            <person name="Markowitz V."/>
            <person name="Hugenholtz P."/>
            <person name="Kyrpides N.C."/>
            <person name="Klenk H.P."/>
        </authorList>
    </citation>
    <scope>NUCLEOTIDE SEQUENCE [LARGE SCALE GENOMIC DNA]</scope>
    <source>
        <strain evidence="4">DSM 12940 / JCM 11049 / AX-2</strain>
    </source>
</reference>
<dbReference type="AlphaFoldDB" id="C7NMB6"/>
<feature type="domain" description="DUF6199" evidence="2">
    <location>
        <begin position="9"/>
        <end position="73"/>
    </location>
</feature>
<dbReference type="eggNOG" id="arCOG13143">
    <property type="taxonomic scope" value="Archaea"/>
</dbReference>
<dbReference type="HOGENOM" id="CLU_2820728_0_0_2"/>
<feature type="transmembrane region" description="Helical" evidence="1">
    <location>
        <begin position="55"/>
        <end position="75"/>
    </location>
</feature>
<keyword evidence="1" id="KW-1133">Transmembrane helix</keyword>
<name>C7NMB6_HALUD</name>
<keyword evidence="1" id="KW-0472">Membrane</keyword>
<dbReference type="GeneID" id="79183628"/>
<gene>
    <name evidence="3" type="ordered locus">Huta_1148</name>
</gene>
<keyword evidence="1" id="KW-0812">Transmembrane</keyword>
<proteinExistence type="predicted"/>
<dbReference type="InterPro" id="IPR045679">
    <property type="entry name" value="DUF6199"/>
</dbReference>
<evidence type="ECO:0000313" key="3">
    <source>
        <dbReference type="EMBL" id="ACV11324.1"/>
    </source>
</evidence>
<dbReference type="EMBL" id="CP001687">
    <property type="protein sequence ID" value="ACV11324.1"/>
    <property type="molecule type" value="Genomic_DNA"/>
</dbReference>
<dbReference type="GeneID" id="8383423"/>
<keyword evidence="4" id="KW-1185">Reference proteome</keyword>
<evidence type="ECO:0000259" key="2">
    <source>
        <dbReference type="Pfam" id="PF19701"/>
    </source>
</evidence>
<evidence type="ECO:0000313" key="4">
    <source>
        <dbReference type="Proteomes" id="UP000002071"/>
    </source>
</evidence>